<dbReference type="EC" id="3.5.4.3" evidence="3 7"/>
<evidence type="ECO:0000313" key="11">
    <source>
        <dbReference type="Proteomes" id="UP000003250"/>
    </source>
</evidence>
<dbReference type="SUPFAM" id="SSF51338">
    <property type="entry name" value="Composite domain of metallo-dependent hydrolases"/>
    <property type="match status" value="2"/>
</dbReference>
<dbReference type="EMBL" id="AHAM01000053">
    <property type="protein sequence ID" value="EHK57851.1"/>
    <property type="molecule type" value="Genomic_DNA"/>
</dbReference>
<dbReference type="RefSeq" id="WP_008835219.1">
    <property type="nucleotide sequence ID" value="NZ_AHAM01000053.1"/>
</dbReference>
<evidence type="ECO:0000259" key="9">
    <source>
        <dbReference type="Pfam" id="PF01979"/>
    </source>
</evidence>
<dbReference type="SUPFAM" id="SSF51556">
    <property type="entry name" value="Metallo-dependent hydrolases"/>
    <property type="match status" value="1"/>
</dbReference>
<dbReference type="NCBIfam" id="NF006679">
    <property type="entry name" value="PRK09228.1"/>
    <property type="match status" value="1"/>
</dbReference>
<comment type="catalytic activity">
    <reaction evidence="8">
        <text>guanine + H2O + H(+) = xanthine + NH4(+)</text>
        <dbReference type="Rhea" id="RHEA:14665"/>
        <dbReference type="ChEBI" id="CHEBI:15377"/>
        <dbReference type="ChEBI" id="CHEBI:15378"/>
        <dbReference type="ChEBI" id="CHEBI:16235"/>
        <dbReference type="ChEBI" id="CHEBI:17712"/>
        <dbReference type="ChEBI" id="CHEBI:28938"/>
        <dbReference type="EC" id="3.5.4.3"/>
    </reaction>
</comment>
<accession>H0HN57</accession>
<dbReference type="Gene3D" id="3.20.20.140">
    <property type="entry name" value="Metal-dependent hydrolases"/>
    <property type="match status" value="1"/>
</dbReference>
<keyword evidence="11" id="KW-1185">Reference proteome</keyword>
<dbReference type="PANTHER" id="PTHR11271:SF6">
    <property type="entry name" value="GUANINE DEAMINASE"/>
    <property type="match status" value="1"/>
</dbReference>
<dbReference type="Gene3D" id="2.30.40.10">
    <property type="entry name" value="Urease, subunit C, domain 1"/>
    <property type="match status" value="1"/>
</dbReference>
<dbReference type="NCBIfam" id="TIGR02967">
    <property type="entry name" value="guan_deamin"/>
    <property type="match status" value="1"/>
</dbReference>
<comment type="pathway">
    <text evidence="1 8">Purine metabolism; guanine degradation; xanthine from guanine: step 1/1.</text>
</comment>
<evidence type="ECO:0000256" key="4">
    <source>
        <dbReference type="ARBA" id="ARBA00022723"/>
    </source>
</evidence>
<gene>
    <name evidence="10" type="ORF">MAXJ12_07899</name>
</gene>
<evidence type="ECO:0000256" key="5">
    <source>
        <dbReference type="ARBA" id="ARBA00022801"/>
    </source>
</evidence>
<dbReference type="Proteomes" id="UP000003250">
    <property type="component" value="Unassembled WGS sequence"/>
</dbReference>
<dbReference type="Pfam" id="PF01979">
    <property type="entry name" value="Amidohydro_1"/>
    <property type="match status" value="1"/>
</dbReference>
<dbReference type="GO" id="GO:0008270">
    <property type="term" value="F:zinc ion binding"/>
    <property type="evidence" value="ECO:0007669"/>
    <property type="project" value="UniProtKB-UniRule"/>
</dbReference>
<dbReference type="GO" id="GO:0008892">
    <property type="term" value="F:guanine deaminase activity"/>
    <property type="evidence" value="ECO:0007669"/>
    <property type="project" value="UniProtKB-UniRule"/>
</dbReference>
<proteinExistence type="inferred from homology"/>
<comment type="function">
    <text evidence="8">Catalyzes the hydrolytic deamination of guanine, producing xanthine and ammonia.</text>
</comment>
<organism evidence="10 11">
    <name type="scientific">Mesorhizobium alhagi CCNWXJ12-2</name>
    <dbReference type="NCBI Taxonomy" id="1107882"/>
    <lineage>
        <taxon>Bacteria</taxon>
        <taxon>Pseudomonadati</taxon>
        <taxon>Pseudomonadota</taxon>
        <taxon>Alphaproteobacteria</taxon>
        <taxon>Hyphomicrobiales</taxon>
        <taxon>Phyllobacteriaceae</taxon>
        <taxon>Allomesorhizobium</taxon>
    </lineage>
</organism>
<protein>
    <recommendedName>
        <fullName evidence="3 7">Guanine deaminase</fullName>
        <shortName evidence="8">Guanase</shortName>
        <ecNumber evidence="3 7">3.5.4.3</ecNumber>
    </recommendedName>
    <alternativeName>
        <fullName evidence="8">Guanine aminohydrolase</fullName>
    </alternativeName>
</protein>
<dbReference type="InterPro" id="IPR032466">
    <property type="entry name" value="Metal_Hydrolase"/>
</dbReference>
<dbReference type="InterPro" id="IPR051607">
    <property type="entry name" value="Metallo-dep_hydrolases"/>
</dbReference>
<evidence type="ECO:0000256" key="3">
    <source>
        <dbReference type="ARBA" id="ARBA00012781"/>
    </source>
</evidence>
<dbReference type="UniPathway" id="UPA00603">
    <property type="reaction ID" value="UER00660"/>
</dbReference>
<dbReference type="PATRIC" id="fig|1107882.3.peg.1541"/>
<dbReference type="CDD" id="cd01303">
    <property type="entry name" value="GDEase"/>
    <property type="match status" value="1"/>
</dbReference>
<dbReference type="AlphaFoldDB" id="H0HN57"/>
<evidence type="ECO:0000256" key="2">
    <source>
        <dbReference type="ARBA" id="ARBA00006745"/>
    </source>
</evidence>
<dbReference type="InterPro" id="IPR014311">
    <property type="entry name" value="Guanine_deaminase"/>
</dbReference>
<name>H0HN57_9HYPH</name>
<evidence type="ECO:0000313" key="10">
    <source>
        <dbReference type="EMBL" id="EHK57851.1"/>
    </source>
</evidence>
<evidence type="ECO:0000256" key="6">
    <source>
        <dbReference type="ARBA" id="ARBA00022833"/>
    </source>
</evidence>
<comment type="cofactor">
    <cofactor evidence="8">
        <name>Zn(2+)</name>
        <dbReference type="ChEBI" id="CHEBI:29105"/>
    </cofactor>
    <text evidence="8">Binds 1 zinc ion per subunit.</text>
</comment>
<evidence type="ECO:0000256" key="8">
    <source>
        <dbReference type="RuleBase" id="RU366009"/>
    </source>
</evidence>
<dbReference type="OrthoDB" id="9787621at2"/>
<dbReference type="InterPro" id="IPR006680">
    <property type="entry name" value="Amidohydro-rel"/>
</dbReference>
<dbReference type="GO" id="GO:0005829">
    <property type="term" value="C:cytosol"/>
    <property type="evidence" value="ECO:0007669"/>
    <property type="project" value="TreeGrafter"/>
</dbReference>
<dbReference type="InterPro" id="IPR011059">
    <property type="entry name" value="Metal-dep_hydrolase_composite"/>
</dbReference>
<reference evidence="10 11" key="1">
    <citation type="journal article" date="2012" name="J. Bacteriol.">
        <title>Draft Genome Sequence of Mesorhizobium alhagi CCNWXJ12-2T, a Novel Salt-Resistant Species Isolated from the Desert of Northwestern China.</title>
        <authorList>
            <person name="Zhou M."/>
            <person name="Chen W."/>
            <person name="Chen H."/>
            <person name="Wei G."/>
        </authorList>
    </citation>
    <scope>NUCLEOTIDE SEQUENCE [LARGE SCALE GENOMIC DNA]</scope>
    <source>
        <strain evidence="10 11">CCNWXJ12-2</strain>
    </source>
</reference>
<dbReference type="PANTHER" id="PTHR11271">
    <property type="entry name" value="GUANINE DEAMINASE"/>
    <property type="match status" value="1"/>
</dbReference>
<feature type="domain" description="Amidohydrolase-related" evidence="9">
    <location>
        <begin position="68"/>
        <end position="429"/>
    </location>
</feature>
<keyword evidence="6 8" id="KW-0862">Zinc</keyword>
<keyword evidence="5 8" id="KW-0378">Hydrolase</keyword>
<comment type="similarity">
    <text evidence="2 8">Belongs to the metallo-dependent hydrolases superfamily. ATZ/TRZ family.</text>
</comment>
<dbReference type="GO" id="GO:0006147">
    <property type="term" value="P:guanine catabolic process"/>
    <property type="evidence" value="ECO:0007669"/>
    <property type="project" value="UniProtKB-UniRule"/>
</dbReference>
<keyword evidence="4 8" id="KW-0479">Metal-binding</keyword>
<evidence type="ECO:0000256" key="7">
    <source>
        <dbReference type="NCBIfam" id="TIGR02967"/>
    </source>
</evidence>
<sequence>MTSTLLRGRTLTFLRSPDSTDDHGAFRYEEDGGLLLRDGKIIAAGAYAEVASQAGEGAEKIDHRPHLLLPGFIDAHAHFPQMQVIASYGAELLDWLSKYTFPEETKFRNAQHGRRVARLFLDELVRHGTTTVAAYCSVHKQSAEAFFEESHARNMLNIAGKVMMDRNAPEGVLDTPQSGYDDTKALIAEWHGKGRQRCAITPRFAITSSPEQLEMAGVLCREHPDLHMQTHLSENHAEIAFTQELYPWSKDYTDIYEHYGLLGSKSLFGHCIHLSEREADALSDSGSVAVFCPTSNLFLGSGLFDYQRYRQREKSLRIATATDVGGGTNYSMLRTMDEGYKVIALNGEKLNPLASFWQMTRGNAEALSIANMAGTLDAGTDADIVVLDSRATPGMRLRMETVETLTEELFLLQTLGDDRAVREVYVAGKPTKSMMVGSENE</sequence>
<evidence type="ECO:0000256" key="1">
    <source>
        <dbReference type="ARBA" id="ARBA00004984"/>
    </source>
</evidence>